<proteinExistence type="predicted"/>
<name>A0A553JLX6_SHEHA</name>
<reference evidence="2" key="1">
    <citation type="submission" date="2019-07" db="EMBL/GenBank/DDBJ databases">
        <title>Shewanella sp. YLB-08 draft genomic sequence.</title>
        <authorList>
            <person name="Yu L."/>
        </authorList>
    </citation>
    <scope>NUCLEOTIDE SEQUENCE [LARGE SCALE GENOMIC DNA]</scope>
    <source>
        <strain evidence="2">JCM 20706</strain>
    </source>
</reference>
<dbReference type="Gene3D" id="2.30.30.400">
    <property type="entry name" value="Rof-like"/>
    <property type="match status" value="1"/>
</dbReference>
<evidence type="ECO:0000313" key="2">
    <source>
        <dbReference type="Proteomes" id="UP000318126"/>
    </source>
</evidence>
<organism evidence="1 2">
    <name type="scientific">Shewanella hanedai</name>
    <name type="common">Alteromonas hanedai</name>
    <dbReference type="NCBI Taxonomy" id="25"/>
    <lineage>
        <taxon>Bacteria</taxon>
        <taxon>Pseudomonadati</taxon>
        <taxon>Pseudomonadota</taxon>
        <taxon>Gammaproteobacteria</taxon>
        <taxon>Alteromonadales</taxon>
        <taxon>Shewanellaceae</taxon>
        <taxon>Shewanella</taxon>
    </lineage>
</organism>
<evidence type="ECO:0000313" key="1">
    <source>
        <dbReference type="EMBL" id="TRY13447.1"/>
    </source>
</evidence>
<dbReference type="AlphaFoldDB" id="A0A553JLX6"/>
<dbReference type="SUPFAM" id="SSF101744">
    <property type="entry name" value="Rof/RNase P subunit-like"/>
    <property type="match status" value="1"/>
</dbReference>
<dbReference type="Pfam" id="PF07073">
    <property type="entry name" value="ROF"/>
    <property type="match status" value="1"/>
</dbReference>
<dbReference type="OrthoDB" id="5344363at2"/>
<dbReference type="InterPro" id="IPR038626">
    <property type="entry name" value="Rof-like_sf"/>
</dbReference>
<accession>A0A553JLX6</accession>
<dbReference type="EMBL" id="VKGK01000019">
    <property type="protein sequence ID" value="TRY13447.1"/>
    <property type="molecule type" value="Genomic_DNA"/>
</dbReference>
<comment type="caution">
    <text evidence="1">The sequence shown here is derived from an EMBL/GenBank/DDBJ whole genome shotgun (WGS) entry which is preliminary data.</text>
</comment>
<dbReference type="RefSeq" id="WP_144041103.1">
    <property type="nucleotide sequence ID" value="NZ_BMPL01000017.1"/>
</dbReference>
<keyword evidence="2" id="KW-1185">Reference proteome</keyword>
<dbReference type="InterPro" id="IPR023534">
    <property type="entry name" value="Rof/RNase_P-like"/>
</dbReference>
<dbReference type="Proteomes" id="UP000318126">
    <property type="component" value="Unassembled WGS sequence"/>
</dbReference>
<protein>
    <submittedName>
        <fullName evidence="1">Uncharacterized protein</fullName>
    </submittedName>
</protein>
<dbReference type="InterPro" id="IPR009778">
    <property type="entry name" value="ROF"/>
</dbReference>
<gene>
    <name evidence="1" type="ORF">FN961_15570</name>
</gene>
<sequence length="81" mass="8927">MIKCDVHDYVEIACLYKIEVLLTLHSGEEITGVASTTSINSDKQELLVIIQGDDTTAVVLETIKNMQALTSNPHFSSVDIY</sequence>